<proteinExistence type="predicted"/>
<evidence type="ECO:0008006" key="4">
    <source>
        <dbReference type="Google" id="ProtNLM"/>
    </source>
</evidence>
<accession>A0A2I0A260</accession>
<evidence type="ECO:0000313" key="3">
    <source>
        <dbReference type="Proteomes" id="UP000236161"/>
    </source>
</evidence>
<dbReference type="AlphaFoldDB" id="A0A2I0A260"/>
<dbReference type="EMBL" id="KZ452037">
    <property type="protein sequence ID" value="PKA49603.1"/>
    <property type="molecule type" value="Genomic_DNA"/>
</dbReference>
<reference evidence="2 3" key="1">
    <citation type="journal article" date="2017" name="Nature">
        <title>The Apostasia genome and the evolution of orchids.</title>
        <authorList>
            <person name="Zhang G.Q."/>
            <person name="Liu K.W."/>
            <person name="Li Z."/>
            <person name="Lohaus R."/>
            <person name="Hsiao Y.Y."/>
            <person name="Niu S.C."/>
            <person name="Wang J.Y."/>
            <person name="Lin Y.C."/>
            <person name="Xu Q."/>
            <person name="Chen L.J."/>
            <person name="Yoshida K."/>
            <person name="Fujiwara S."/>
            <person name="Wang Z.W."/>
            <person name="Zhang Y.Q."/>
            <person name="Mitsuda N."/>
            <person name="Wang M."/>
            <person name="Liu G.H."/>
            <person name="Pecoraro L."/>
            <person name="Huang H.X."/>
            <person name="Xiao X.J."/>
            <person name="Lin M."/>
            <person name="Wu X.Y."/>
            <person name="Wu W.L."/>
            <person name="Chen Y.Y."/>
            <person name="Chang S.B."/>
            <person name="Sakamoto S."/>
            <person name="Ohme-Takagi M."/>
            <person name="Yagi M."/>
            <person name="Zeng S.J."/>
            <person name="Shen C.Y."/>
            <person name="Yeh C.M."/>
            <person name="Luo Y.B."/>
            <person name="Tsai W.C."/>
            <person name="Van de Peer Y."/>
            <person name="Liu Z.J."/>
        </authorList>
    </citation>
    <scope>NUCLEOTIDE SEQUENCE [LARGE SCALE GENOMIC DNA]</scope>
    <source>
        <strain evidence="3">cv. Shenzhen</strain>
        <tissue evidence="2">Stem</tissue>
    </source>
</reference>
<dbReference type="PANTHER" id="PTHR36885">
    <property type="entry name" value="EXPRESSED PROTEIN"/>
    <property type="match status" value="1"/>
</dbReference>
<protein>
    <recommendedName>
        <fullName evidence="4">DUF4378 domain-containing protein</fullName>
    </recommendedName>
</protein>
<evidence type="ECO:0000256" key="1">
    <source>
        <dbReference type="SAM" id="MobiDB-lite"/>
    </source>
</evidence>
<dbReference type="Proteomes" id="UP000236161">
    <property type="component" value="Unassembled WGS sequence"/>
</dbReference>
<name>A0A2I0A260_9ASPA</name>
<feature type="compositionally biased region" description="Polar residues" evidence="1">
    <location>
        <begin position="205"/>
        <end position="217"/>
    </location>
</feature>
<keyword evidence="3" id="KW-1185">Reference proteome</keyword>
<gene>
    <name evidence="2" type="ORF">AXF42_Ash004143</name>
</gene>
<sequence length="351" mass="39692">MWAMTMIGSLCVLPYWRRSSWQKVSGMDEECCSEILLSADLGFLTASNSRVNAKDDINRHGEGPGNLRPTANKYDLVKLSFIAHASLQKEAFSFETSPPSILSLSCLAGIMASLSPSYPCNIHAGRRLSELLEEQQEPFDLEFYLLEHGCSGRIITANAMPFCWPLNACRRLRKLGTHVSCSRSRAAGFLTSMLAKRLDHKARNKNGNIGRPSSPSDCFSEEDSKQELSPVSVLELHSEERSQKDSKFCKFIQGRRILLGCMKEAEERIWSCHGCLSSEMFETIKNELIISRERQKSDVTNLSRMIASEFSSFKEEWRQQLEPESKEVGLRIEAAIFEDLRKEAVMDILTF</sequence>
<feature type="region of interest" description="Disordered" evidence="1">
    <location>
        <begin position="202"/>
        <end position="222"/>
    </location>
</feature>
<evidence type="ECO:0000313" key="2">
    <source>
        <dbReference type="EMBL" id="PKA49603.1"/>
    </source>
</evidence>
<organism evidence="2 3">
    <name type="scientific">Apostasia shenzhenica</name>
    <dbReference type="NCBI Taxonomy" id="1088818"/>
    <lineage>
        <taxon>Eukaryota</taxon>
        <taxon>Viridiplantae</taxon>
        <taxon>Streptophyta</taxon>
        <taxon>Embryophyta</taxon>
        <taxon>Tracheophyta</taxon>
        <taxon>Spermatophyta</taxon>
        <taxon>Magnoliopsida</taxon>
        <taxon>Liliopsida</taxon>
        <taxon>Asparagales</taxon>
        <taxon>Orchidaceae</taxon>
        <taxon>Apostasioideae</taxon>
        <taxon>Apostasia</taxon>
    </lineage>
</organism>
<dbReference type="PANTHER" id="PTHR36885:SF2">
    <property type="entry name" value="DUF4378 DOMAIN-CONTAINING PROTEIN"/>
    <property type="match status" value="1"/>
</dbReference>
<dbReference type="OrthoDB" id="691329at2759"/>